<organism evidence="2">
    <name type="scientific">Aphanomyces invadans</name>
    <dbReference type="NCBI Taxonomy" id="157072"/>
    <lineage>
        <taxon>Eukaryota</taxon>
        <taxon>Sar</taxon>
        <taxon>Stramenopiles</taxon>
        <taxon>Oomycota</taxon>
        <taxon>Saprolegniomycetes</taxon>
        <taxon>Saprolegniales</taxon>
        <taxon>Verrucalvaceae</taxon>
        <taxon>Aphanomyces</taxon>
    </lineage>
</organism>
<sequence length="121" mass="13109">MACWKGHGTGALVAISRRKPTLTPLHVANIALTIPFVMGNNFVTNKQVTATTWIGVCFLWLSMGWVRVLLDCCEDYKKLAASARDATLVAAVVDSFPDNTDDDSFTAVDYNAATERDPAAT</sequence>
<dbReference type="GeneID" id="20086713"/>
<keyword evidence="1" id="KW-1133">Transmembrane helix</keyword>
<gene>
    <name evidence="2" type="ORF">H310_09663</name>
</gene>
<evidence type="ECO:0000313" key="2">
    <source>
        <dbReference type="EMBL" id="ETV97320.1"/>
    </source>
</evidence>
<dbReference type="RefSeq" id="XP_008874028.1">
    <property type="nucleotide sequence ID" value="XM_008875806.1"/>
</dbReference>
<dbReference type="AlphaFoldDB" id="A0A024TT54"/>
<accession>A0A024TT54</accession>
<feature type="transmembrane region" description="Helical" evidence="1">
    <location>
        <begin position="50"/>
        <end position="70"/>
    </location>
</feature>
<name>A0A024TT54_9STRA</name>
<protein>
    <submittedName>
        <fullName evidence="2">Uncharacterized protein</fullName>
    </submittedName>
</protein>
<dbReference type="EMBL" id="KI913973">
    <property type="protein sequence ID" value="ETV97320.1"/>
    <property type="molecule type" value="Genomic_DNA"/>
</dbReference>
<keyword evidence="1" id="KW-0472">Membrane</keyword>
<proteinExistence type="predicted"/>
<feature type="transmembrane region" description="Helical" evidence="1">
    <location>
        <begin position="21"/>
        <end position="38"/>
    </location>
</feature>
<dbReference type="VEuPathDB" id="FungiDB:H310_09663"/>
<reference evidence="2" key="1">
    <citation type="submission" date="2013-12" db="EMBL/GenBank/DDBJ databases">
        <title>The Genome Sequence of Aphanomyces invadans NJM9701.</title>
        <authorList>
            <consortium name="The Broad Institute Genomics Platform"/>
            <person name="Russ C."/>
            <person name="Tyler B."/>
            <person name="van West P."/>
            <person name="Dieguez-Uribeondo J."/>
            <person name="Young S.K."/>
            <person name="Zeng Q."/>
            <person name="Gargeya S."/>
            <person name="Fitzgerald M."/>
            <person name="Abouelleil A."/>
            <person name="Alvarado L."/>
            <person name="Chapman S.B."/>
            <person name="Gainer-Dewar J."/>
            <person name="Goldberg J."/>
            <person name="Griggs A."/>
            <person name="Gujja S."/>
            <person name="Hansen M."/>
            <person name="Howarth C."/>
            <person name="Imamovic A."/>
            <person name="Ireland A."/>
            <person name="Larimer J."/>
            <person name="McCowan C."/>
            <person name="Murphy C."/>
            <person name="Pearson M."/>
            <person name="Poon T.W."/>
            <person name="Priest M."/>
            <person name="Roberts A."/>
            <person name="Saif S."/>
            <person name="Shea T."/>
            <person name="Sykes S."/>
            <person name="Wortman J."/>
            <person name="Nusbaum C."/>
            <person name="Birren B."/>
        </authorList>
    </citation>
    <scope>NUCLEOTIDE SEQUENCE [LARGE SCALE GENOMIC DNA]</scope>
    <source>
        <strain evidence="2">NJM9701</strain>
    </source>
</reference>
<evidence type="ECO:0000256" key="1">
    <source>
        <dbReference type="SAM" id="Phobius"/>
    </source>
</evidence>
<keyword evidence="1" id="KW-0812">Transmembrane</keyword>